<dbReference type="EMBL" id="JAENSR010000004">
    <property type="protein sequence ID" value="MBK3460555.1"/>
    <property type="molecule type" value="Genomic_DNA"/>
</dbReference>
<dbReference type="Proteomes" id="UP000408764">
    <property type="component" value="Unassembled WGS sequence"/>
</dbReference>
<gene>
    <name evidence="2" type="ORF">FRT59_11755</name>
    <name evidence="1" type="ORF">JJD71_15920</name>
</gene>
<protein>
    <submittedName>
        <fullName evidence="2">3-hydroxydecyl-ACP dehydratase</fullName>
    </submittedName>
</protein>
<proteinExistence type="predicted"/>
<sequence length="109" mass="13016">MMMSAEFILSFEDNNWYTTHLGEITQHITRLETFSEFVEDREFRLAGIEPRSPSDWSYDVRLFLEQERIFLEISAHPKSIEHDLSVLFEWIRSCTRISINDEDGEPSNW</sequence>
<accession>A0A5P1DAY2</accession>
<name>A0A5P1DAY2_9PSED</name>
<evidence type="ECO:0000313" key="3">
    <source>
        <dbReference type="Proteomes" id="UP000408764"/>
    </source>
</evidence>
<dbReference type="AlphaFoldDB" id="A0A5P1DAY2"/>
<organism evidence="2 3">
    <name type="scientific">Pseudomonas haemolytica</name>
    <dbReference type="NCBI Taxonomy" id="2600065"/>
    <lineage>
        <taxon>Bacteria</taxon>
        <taxon>Pseudomonadati</taxon>
        <taxon>Pseudomonadota</taxon>
        <taxon>Gammaproteobacteria</taxon>
        <taxon>Pseudomonadales</taxon>
        <taxon>Pseudomonadaceae</taxon>
        <taxon>Pseudomonas</taxon>
    </lineage>
</organism>
<evidence type="ECO:0000313" key="1">
    <source>
        <dbReference type="EMBL" id="MBK3460555.1"/>
    </source>
</evidence>
<dbReference type="Proteomes" id="UP000620382">
    <property type="component" value="Unassembled WGS sequence"/>
</dbReference>
<evidence type="ECO:0000313" key="4">
    <source>
        <dbReference type="Proteomes" id="UP000620382"/>
    </source>
</evidence>
<reference evidence="1 4" key="2">
    <citation type="submission" date="2021-01" db="EMBL/GenBank/DDBJ databases">
        <title>Antibiotic resistance and phylogeny of Pseudomonas spp. isolated over three decades from chicken meat in the Norwegian food chain.</title>
        <authorList>
            <person name="Moen B."/>
        </authorList>
    </citation>
    <scope>NUCLEOTIDE SEQUENCE [LARGE SCALE GENOMIC DNA]</scope>
    <source>
        <strain evidence="1 4">MF6766</strain>
    </source>
</reference>
<dbReference type="OrthoDB" id="1149229at2"/>
<comment type="caution">
    <text evidence="2">The sequence shown here is derived from an EMBL/GenBank/DDBJ whole genome shotgun (WGS) entry which is preliminary data.</text>
</comment>
<reference evidence="2 3" key="1">
    <citation type="submission" date="2019-08" db="EMBL/GenBank/DDBJ databases">
        <title>Pseudomonas haemolytica sp. nov. isolated from raw milk and skim milk concentrate.</title>
        <authorList>
            <person name="Hofmann K."/>
            <person name="Huptas C."/>
            <person name="Doll E."/>
            <person name="Scherer S."/>
            <person name="Wenning M."/>
        </authorList>
    </citation>
    <scope>NUCLEOTIDE SEQUENCE [LARGE SCALE GENOMIC DNA]</scope>
    <source>
        <strain evidence="2 3">DSM 108987</strain>
    </source>
</reference>
<dbReference type="EMBL" id="VOIW01000003">
    <property type="protein sequence ID" value="MRJ37634.1"/>
    <property type="molecule type" value="Genomic_DNA"/>
</dbReference>
<keyword evidence="4" id="KW-1185">Reference proteome</keyword>
<evidence type="ECO:0000313" key="2">
    <source>
        <dbReference type="EMBL" id="MRJ37634.1"/>
    </source>
</evidence>